<dbReference type="EMBL" id="JACHXW010000002">
    <property type="protein sequence ID" value="MBB3150600.1"/>
    <property type="molecule type" value="Genomic_DNA"/>
</dbReference>
<dbReference type="Pfam" id="PF01177">
    <property type="entry name" value="Asp_Glu_race"/>
    <property type="match status" value="1"/>
</dbReference>
<proteinExistence type="predicted"/>
<name>A0A7W5C4H3_9BACL</name>
<evidence type="ECO:0000313" key="1">
    <source>
        <dbReference type="EMBL" id="MBB3150600.1"/>
    </source>
</evidence>
<sequence>MSKNKLVIIHTTSITVEPLKRLAIETIPDVQIINLVDDSILPQLAANGGRIEGIQDRWREYALIAEKQDAACILNACSSIGELCALVQPDINVPIVRIDDAMASYAIRAADVIGVAATLATTMNPTLRMLRGKAKELGKSVELVTEVASSAYQKLIDGDKEGHDEELAAVLRGLAKRSEIVVLAQASMASVLTRFTPDERERFLTSPALAMANVKSIMTR</sequence>
<dbReference type="GO" id="GO:0047661">
    <property type="term" value="F:amino-acid racemase activity"/>
    <property type="evidence" value="ECO:0007669"/>
    <property type="project" value="InterPro"/>
</dbReference>
<gene>
    <name evidence="1" type="ORF">FHS16_000634</name>
</gene>
<organism evidence="1 2">
    <name type="scientific">Paenibacillus endophyticus</name>
    <dbReference type="NCBI Taxonomy" id="1294268"/>
    <lineage>
        <taxon>Bacteria</taxon>
        <taxon>Bacillati</taxon>
        <taxon>Bacillota</taxon>
        <taxon>Bacilli</taxon>
        <taxon>Bacillales</taxon>
        <taxon>Paenibacillaceae</taxon>
        <taxon>Paenibacillus</taxon>
    </lineage>
</organism>
<reference evidence="1 2" key="1">
    <citation type="submission" date="2020-08" db="EMBL/GenBank/DDBJ databases">
        <title>Genomic Encyclopedia of Type Strains, Phase III (KMG-III): the genomes of soil and plant-associated and newly described type strains.</title>
        <authorList>
            <person name="Whitman W."/>
        </authorList>
    </citation>
    <scope>NUCLEOTIDE SEQUENCE [LARGE SCALE GENOMIC DNA]</scope>
    <source>
        <strain evidence="1 2">CECT 8234</strain>
    </source>
</reference>
<dbReference type="InterPro" id="IPR015942">
    <property type="entry name" value="Asp/Glu/hydantoin_racemase"/>
</dbReference>
<dbReference type="AlphaFoldDB" id="A0A7W5C4H3"/>
<evidence type="ECO:0000313" key="2">
    <source>
        <dbReference type="Proteomes" id="UP000518605"/>
    </source>
</evidence>
<protein>
    <submittedName>
        <fullName evidence="1">Aspartate/glutamate racemase</fullName>
    </submittedName>
</protein>
<accession>A0A7W5C4H3</accession>
<dbReference type="Proteomes" id="UP000518605">
    <property type="component" value="Unassembled WGS sequence"/>
</dbReference>
<dbReference type="RefSeq" id="WP_183558775.1">
    <property type="nucleotide sequence ID" value="NZ_CBCSLB010000004.1"/>
</dbReference>
<keyword evidence="2" id="KW-1185">Reference proteome</keyword>
<comment type="caution">
    <text evidence="1">The sequence shown here is derived from an EMBL/GenBank/DDBJ whole genome shotgun (WGS) entry which is preliminary data.</text>
</comment>